<geneLocation type="plasmid" evidence="2 3">
    <name>pBM700</name>
</geneLocation>
<sequence length="71" mass="8144">MVTAGSHKLEKDVVKKKIKNDGKANTESKIAIKKDAIQYSDESIQPYEDEQRSLQKKPKKLNEKQQDLAMK</sequence>
<dbReference type="EMBL" id="CP001990">
    <property type="protein sequence ID" value="ADE72715.1"/>
    <property type="molecule type" value="Genomic_DNA"/>
</dbReference>
<gene>
    <name evidence="2" type="ordered locus">BMQ_pBM70175</name>
</gene>
<dbReference type="HOGENOM" id="CLU_2731637_0_0_9"/>
<keyword evidence="3" id="KW-1185">Reference proteome</keyword>
<keyword evidence="2" id="KW-0614">Plasmid</keyword>
<proteinExistence type="predicted"/>
<name>D5E4J0_PRIM1</name>
<feature type="region of interest" description="Disordered" evidence="1">
    <location>
        <begin position="46"/>
        <end position="71"/>
    </location>
</feature>
<dbReference type="Proteomes" id="UP000000935">
    <property type="component" value="Plasmid pBM700"/>
</dbReference>
<evidence type="ECO:0000313" key="3">
    <source>
        <dbReference type="Proteomes" id="UP000000935"/>
    </source>
</evidence>
<dbReference type="KEGG" id="bmq:BMQ_pBM70175"/>
<accession>D5E4J0</accession>
<organism evidence="2 3">
    <name type="scientific">Priestia megaterium (strain ATCC 12872 / QMB1551)</name>
    <name type="common">Bacillus megaterium</name>
    <dbReference type="NCBI Taxonomy" id="545693"/>
    <lineage>
        <taxon>Bacteria</taxon>
        <taxon>Bacillati</taxon>
        <taxon>Bacillota</taxon>
        <taxon>Bacilli</taxon>
        <taxon>Bacillales</taxon>
        <taxon>Bacillaceae</taxon>
        <taxon>Priestia</taxon>
    </lineage>
</organism>
<evidence type="ECO:0000256" key="1">
    <source>
        <dbReference type="SAM" id="MobiDB-lite"/>
    </source>
</evidence>
<evidence type="ECO:0000313" key="2">
    <source>
        <dbReference type="EMBL" id="ADE72715.1"/>
    </source>
</evidence>
<dbReference type="AlphaFoldDB" id="D5E4J0"/>
<feature type="compositionally biased region" description="Basic and acidic residues" evidence="1">
    <location>
        <begin position="60"/>
        <end position="71"/>
    </location>
</feature>
<protein>
    <submittedName>
        <fullName evidence="2">Uncharacterized protein</fullName>
    </submittedName>
</protein>
<reference evidence="2 3" key="1">
    <citation type="journal article" date="2011" name="J. Bacteriol.">
        <title>Genome sequences of the biotechnologically important Bacillus megaterium strains QM B1551 and DSM319.</title>
        <authorList>
            <person name="Eppinger M."/>
            <person name="Bunk B."/>
            <person name="Johns M.A."/>
            <person name="Edirisinghe J.N."/>
            <person name="Kutumbaka K.K."/>
            <person name="Koenig S.S."/>
            <person name="Huot Creasy H."/>
            <person name="Rosovitz M.J."/>
            <person name="Riley D.R."/>
            <person name="Daugherty S."/>
            <person name="Martin M."/>
            <person name="Elbourne L.D."/>
            <person name="Paulsen I."/>
            <person name="Biedendieck R."/>
            <person name="Braun C."/>
            <person name="Grayburn S."/>
            <person name="Dhingra S."/>
            <person name="Lukyanchuk V."/>
            <person name="Ball B."/>
            <person name="Ul-Qamar R."/>
            <person name="Seibel J."/>
            <person name="Bremer E."/>
            <person name="Jahn D."/>
            <person name="Ravel J."/>
            <person name="Vary P.S."/>
        </authorList>
    </citation>
    <scope>NUCLEOTIDE SEQUENCE [LARGE SCALE GENOMIC DNA]</scope>
    <source>
        <strain evidence="3">ATCC 12872 / QMB1551</strain>
        <plasmid evidence="2">pBM700</plasmid>
    </source>
</reference>